<evidence type="ECO:0000256" key="1">
    <source>
        <dbReference type="ARBA" id="ARBA00008361"/>
    </source>
</evidence>
<sequence>MAFVHNIAQKGFGAGTNELYDRIRPSYQPAALEHIRKALRNPGPYNIVEVGAGTGIFTRALLADPEWNKSIKELVAVEPSEGMRDAFAKSVSDDRVHLREGTFQVTGVEDSWADLVVIAQAYHWCPDYDLASAEFARVLKDNGTVVYVWNLEDRGAARWVAQVRDTIEQFESGTPQFRLNLWRQTFDTPSYKRYFESPEEHLWSYSLTATEDIVVDRASSKSYTAVLPSDQKEEVRQKLREIVKKGEDKEWIDEGSGTFYYPYQCWVIVAQKK</sequence>
<name>A0A9P5XPG4_9AGAR</name>
<dbReference type="InterPro" id="IPR013216">
    <property type="entry name" value="Methyltransf_11"/>
</dbReference>
<keyword evidence="3" id="KW-0808">Transferase</keyword>
<dbReference type="GO" id="GO:0032259">
    <property type="term" value="P:methylation"/>
    <property type="evidence" value="ECO:0007669"/>
    <property type="project" value="UniProtKB-KW"/>
</dbReference>
<dbReference type="PANTHER" id="PTHR44942">
    <property type="entry name" value="METHYLTRANSF_11 DOMAIN-CONTAINING PROTEIN"/>
    <property type="match status" value="1"/>
</dbReference>
<dbReference type="CDD" id="cd02440">
    <property type="entry name" value="AdoMet_MTases"/>
    <property type="match status" value="1"/>
</dbReference>
<proteinExistence type="inferred from homology"/>
<protein>
    <submittedName>
        <fullName evidence="5">S-adenosyl-L-methionine-dependent methyltransferase</fullName>
    </submittedName>
</protein>
<dbReference type="GO" id="GO:0008757">
    <property type="term" value="F:S-adenosylmethionine-dependent methyltransferase activity"/>
    <property type="evidence" value="ECO:0007669"/>
    <property type="project" value="InterPro"/>
</dbReference>
<evidence type="ECO:0000313" key="6">
    <source>
        <dbReference type="Proteomes" id="UP000807342"/>
    </source>
</evidence>
<reference evidence="5" key="1">
    <citation type="submission" date="2020-11" db="EMBL/GenBank/DDBJ databases">
        <authorList>
            <consortium name="DOE Joint Genome Institute"/>
            <person name="Ahrendt S."/>
            <person name="Riley R."/>
            <person name="Andreopoulos W."/>
            <person name="Labutti K."/>
            <person name="Pangilinan J."/>
            <person name="Ruiz-Duenas F.J."/>
            <person name="Barrasa J.M."/>
            <person name="Sanchez-Garcia M."/>
            <person name="Camarero S."/>
            <person name="Miyauchi S."/>
            <person name="Serrano A."/>
            <person name="Linde D."/>
            <person name="Babiker R."/>
            <person name="Drula E."/>
            <person name="Ayuso-Fernandez I."/>
            <person name="Pacheco R."/>
            <person name="Padilla G."/>
            <person name="Ferreira P."/>
            <person name="Barriuso J."/>
            <person name="Kellner H."/>
            <person name="Castanera R."/>
            <person name="Alfaro M."/>
            <person name="Ramirez L."/>
            <person name="Pisabarro A.G."/>
            <person name="Kuo A."/>
            <person name="Tritt A."/>
            <person name="Lipzen A."/>
            <person name="He G."/>
            <person name="Yan M."/>
            <person name="Ng V."/>
            <person name="Cullen D."/>
            <person name="Martin F."/>
            <person name="Rosso M.-N."/>
            <person name="Henrissat B."/>
            <person name="Hibbett D."/>
            <person name="Martinez A.T."/>
            <person name="Grigoriev I.V."/>
        </authorList>
    </citation>
    <scope>NUCLEOTIDE SEQUENCE</scope>
    <source>
        <strain evidence="5">MF-IS2</strain>
    </source>
</reference>
<accession>A0A9P5XPG4</accession>
<evidence type="ECO:0000256" key="2">
    <source>
        <dbReference type="ARBA" id="ARBA00022603"/>
    </source>
</evidence>
<dbReference type="PANTHER" id="PTHR44942:SF4">
    <property type="entry name" value="METHYLTRANSFERASE TYPE 11 DOMAIN-CONTAINING PROTEIN"/>
    <property type="match status" value="1"/>
</dbReference>
<dbReference type="Pfam" id="PF08241">
    <property type="entry name" value="Methyltransf_11"/>
    <property type="match status" value="1"/>
</dbReference>
<keyword evidence="6" id="KW-1185">Reference proteome</keyword>
<comment type="similarity">
    <text evidence="1">Belongs to the methyltransferase superfamily.</text>
</comment>
<dbReference type="Proteomes" id="UP000807342">
    <property type="component" value="Unassembled WGS sequence"/>
</dbReference>
<dbReference type="Gene3D" id="3.40.50.150">
    <property type="entry name" value="Vaccinia Virus protein VP39"/>
    <property type="match status" value="1"/>
</dbReference>
<organism evidence="5 6">
    <name type="scientific">Macrolepiota fuliginosa MF-IS2</name>
    <dbReference type="NCBI Taxonomy" id="1400762"/>
    <lineage>
        <taxon>Eukaryota</taxon>
        <taxon>Fungi</taxon>
        <taxon>Dikarya</taxon>
        <taxon>Basidiomycota</taxon>
        <taxon>Agaricomycotina</taxon>
        <taxon>Agaricomycetes</taxon>
        <taxon>Agaricomycetidae</taxon>
        <taxon>Agaricales</taxon>
        <taxon>Agaricineae</taxon>
        <taxon>Agaricaceae</taxon>
        <taxon>Macrolepiota</taxon>
    </lineage>
</organism>
<dbReference type="SUPFAM" id="SSF53335">
    <property type="entry name" value="S-adenosyl-L-methionine-dependent methyltransferases"/>
    <property type="match status" value="1"/>
</dbReference>
<evidence type="ECO:0000313" key="5">
    <source>
        <dbReference type="EMBL" id="KAF9454528.1"/>
    </source>
</evidence>
<dbReference type="InterPro" id="IPR029063">
    <property type="entry name" value="SAM-dependent_MTases_sf"/>
</dbReference>
<evidence type="ECO:0000259" key="4">
    <source>
        <dbReference type="Pfam" id="PF08241"/>
    </source>
</evidence>
<dbReference type="AlphaFoldDB" id="A0A9P5XPG4"/>
<comment type="caution">
    <text evidence="5">The sequence shown here is derived from an EMBL/GenBank/DDBJ whole genome shotgun (WGS) entry which is preliminary data.</text>
</comment>
<dbReference type="OrthoDB" id="66144at2759"/>
<evidence type="ECO:0000256" key="3">
    <source>
        <dbReference type="ARBA" id="ARBA00022679"/>
    </source>
</evidence>
<feature type="domain" description="Methyltransferase type 11" evidence="4">
    <location>
        <begin position="48"/>
        <end position="146"/>
    </location>
</feature>
<dbReference type="EMBL" id="MU151053">
    <property type="protein sequence ID" value="KAF9454528.1"/>
    <property type="molecule type" value="Genomic_DNA"/>
</dbReference>
<keyword evidence="2 5" id="KW-0489">Methyltransferase</keyword>
<dbReference type="InterPro" id="IPR051052">
    <property type="entry name" value="Diverse_substrate_MTase"/>
</dbReference>
<gene>
    <name evidence="5" type="ORF">P691DRAFT_692119</name>
</gene>